<dbReference type="InterPro" id="IPR050158">
    <property type="entry name" value="Ubiquitin_ubiquitin-like"/>
</dbReference>
<evidence type="ECO:0000256" key="4">
    <source>
        <dbReference type="ARBA" id="ARBA00022490"/>
    </source>
</evidence>
<evidence type="ECO:0000256" key="9">
    <source>
        <dbReference type="SAM" id="SignalP"/>
    </source>
</evidence>
<dbReference type="InterPro" id="IPR029071">
    <property type="entry name" value="Ubiquitin-like_domsf"/>
</dbReference>
<gene>
    <name evidence="11" type="ORF">ONZ51_g5927</name>
</gene>
<comment type="caution">
    <text evidence="11">The sequence shown here is derived from an EMBL/GenBank/DDBJ whole genome shotgun (WGS) entry which is preliminary data.</text>
</comment>
<keyword evidence="5" id="KW-1017">Isopeptide bond</keyword>
<organism evidence="11 12">
    <name type="scientific">Trametes cubensis</name>
    <dbReference type="NCBI Taxonomy" id="1111947"/>
    <lineage>
        <taxon>Eukaryota</taxon>
        <taxon>Fungi</taxon>
        <taxon>Dikarya</taxon>
        <taxon>Basidiomycota</taxon>
        <taxon>Agaricomycotina</taxon>
        <taxon>Agaricomycetes</taxon>
        <taxon>Polyporales</taxon>
        <taxon>Polyporaceae</taxon>
        <taxon>Trametes</taxon>
    </lineage>
</organism>
<dbReference type="Gene3D" id="3.10.20.90">
    <property type="entry name" value="Phosphatidylinositol 3-kinase Catalytic Subunit, Chain A, domain 1"/>
    <property type="match status" value="1"/>
</dbReference>
<dbReference type="InterPro" id="IPR000626">
    <property type="entry name" value="Ubiquitin-like_dom"/>
</dbReference>
<evidence type="ECO:0000256" key="3">
    <source>
        <dbReference type="ARBA" id="ARBA00008430"/>
    </source>
</evidence>
<evidence type="ECO:0000256" key="1">
    <source>
        <dbReference type="ARBA" id="ARBA00004123"/>
    </source>
</evidence>
<protein>
    <recommendedName>
        <fullName evidence="10">Ubiquitin-like domain-containing protein</fullName>
    </recommendedName>
</protein>
<keyword evidence="8" id="KW-0539">Nucleus</keyword>
<evidence type="ECO:0000313" key="12">
    <source>
        <dbReference type="Proteomes" id="UP001215151"/>
    </source>
</evidence>
<dbReference type="Proteomes" id="UP001215151">
    <property type="component" value="Unassembled WGS sequence"/>
</dbReference>
<evidence type="ECO:0000256" key="2">
    <source>
        <dbReference type="ARBA" id="ARBA00004496"/>
    </source>
</evidence>
<dbReference type="SMART" id="SM00213">
    <property type="entry name" value="UBQ"/>
    <property type="match status" value="1"/>
</dbReference>
<evidence type="ECO:0000313" key="11">
    <source>
        <dbReference type="EMBL" id="KAJ8481536.1"/>
    </source>
</evidence>
<dbReference type="Pfam" id="PF11976">
    <property type="entry name" value="Rad60-SLD"/>
    <property type="match status" value="1"/>
</dbReference>
<accession>A0AAD7TT41</accession>
<dbReference type="InterPro" id="IPR022617">
    <property type="entry name" value="Rad60/SUMO-like_dom"/>
</dbReference>
<sequence length="198" mass="22272">MLLLLLLYYPGVVRSPALISNCDAAPLSPFDHHLYPPHPHSFHPTFIMQIFVKTLDGKTITLEVESSDTVKNVKAKVGQRVGIPLKLLHAPPGCHGQGDFRLIFAGRQLEAERTLLDYGIRDQSIMHLVIRTVAVASDSRSVGQRFGSELWLLNDHFVRLPVDEIHTPNQPHKWCQLSHREVEIQLRTLKIIKLAASG</sequence>
<dbReference type="PANTHER" id="PTHR10666">
    <property type="entry name" value="UBIQUITIN"/>
    <property type="match status" value="1"/>
</dbReference>
<keyword evidence="6" id="KW-0677">Repeat</keyword>
<name>A0AAD7TT41_9APHY</name>
<evidence type="ECO:0000256" key="6">
    <source>
        <dbReference type="ARBA" id="ARBA00022737"/>
    </source>
</evidence>
<dbReference type="GO" id="GO:0005737">
    <property type="term" value="C:cytoplasm"/>
    <property type="evidence" value="ECO:0007669"/>
    <property type="project" value="UniProtKB-SubCell"/>
</dbReference>
<evidence type="ECO:0000259" key="10">
    <source>
        <dbReference type="PROSITE" id="PS50053"/>
    </source>
</evidence>
<feature type="signal peptide" evidence="9">
    <location>
        <begin position="1"/>
        <end position="15"/>
    </location>
</feature>
<reference evidence="11" key="1">
    <citation type="submission" date="2022-11" db="EMBL/GenBank/DDBJ databases">
        <title>Genome Sequence of Cubamyces cubensis.</title>
        <authorList>
            <person name="Buettner E."/>
        </authorList>
    </citation>
    <scope>NUCLEOTIDE SEQUENCE</scope>
    <source>
        <strain evidence="11">MPL-01</strain>
    </source>
</reference>
<comment type="similarity">
    <text evidence="3">Belongs to the ubiquitin family.</text>
</comment>
<keyword evidence="9" id="KW-0732">Signal</keyword>
<proteinExistence type="inferred from homology"/>
<keyword evidence="12" id="KW-1185">Reference proteome</keyword>
<evidence type="ECO:0000256" key="7">
    <source>
        <dbReference type="ARBA" id="ARBA00022843"/>
    </source>
</evidence>
<evidence type="ECO:0000256" key="8">
    <source>
        <dbReference type="ARBA" id="ARBA00023242"/>
    </source>
</evidence>
<comment type="subcellular location">
    <subcellularLocation>
        <location evidence="2">Cytoplasm</location>
    </subcellularLocation>
    <subcellularLocation>
        <location evidence="1">Nucleus</location>
    </subcellularLocation>
</comment>
<dbReference type="GO" id="GO:0005634">
    <property type="term" value="C:nucleus"/>
    <property type="evidence" value="ECO:0007669"/>
    <property type="project" value="UniProtKB-SubCell"/>
</dbReference>
<dbReference type="AlphaFoldDB" id="A0AAD7TT41"/>
<keyword evidence="7" id="KW-0832">Ubl conjugation</keyword>
<evidence type="ECO:0000256" key="5">
    <source>
        <dbReference type="ARBA" id="ARBA00022499"/>
    </source>
</evidence>
<feature type="chain" id="PRO_5042204812" description="Ubiquitin-like domain-containing protein" evidence="9">
    <location>
        <begin position="16"/>
        <end position="198"/>
    </location>
</feature>
<dbReference type="SUPFAM" id="SSF54236">
    <property type="entry name" value="Ubiquitin-like"/>
    <property type="match status" value="1"/>
</dbReference>
<keyword evidence="4" id="KW-0963">Cytoplasm</keyword>
<dbReference type="PROSITE" id="PS50053">
    <property type="entry name" value="UBIQUITIN_2"/>
    <property type="match status" value="1"/>
</dbReference>
<dbReference type="EMBL" id="JAPEVG010000134">
    <property type="protein sequence ID" value="KAJ8481536.1"/>
    <property type="molecule type" value="Genomic_DNA"/>
</dbReference>
<dbReference type="FunFam" id="3.10.20.90:FF:000469">
    <property type="entry name" value="Polyubiquitin-C"/>
    <property type="match status" value="1"/>
</dbReference>
<feature type="domain" description="Ubiquitin-like" evidence="10">
    <location>
        <begin position="48"/>
        <end position="131"/>
    </location>
</feature>